<protein>
    <submittedName>
        <fullName evidence="3">Transposase</fullName>
    </submittedName>
</protein>
<keyword evidence="2" id="KW-1185">Reference proteome</keyword>
<evidence type="ECO:0000313" key="1">
    <source>
        <dbReference type="EMBL" id="VDN39906.1"/>
    </source>
</evidence>
<name>A0A183EN25_9BILA</name>
<proteinExistence type="predicted"/>
<dbReference type="AlphaFoldDB" id="A0A183EN25"/>
<organism evidence="3">
    <name type="scientific">Gongylonema pulchrum</name>
    <dbReference type="NCBI Taxonomy" id="637853"/>
    <lineage>
        <taxon>Eukaryota</taxon>
        <taxon>Metazoa</taxon>
        <taxon>Ecdysozoa</taxon>
        <taxon>Nematoda</taxon>
        <taxon>Chromadorea</taxon>
        <taxon>Rhabditida</taxon>
        <taxon>Spirurina</taxon>
        <taxon>Spiruromorpha</taxon>
        <taxon>Spiruroidea</taxon>
        <taxon>Gongylonematidae</taxon>
        <taxon>Gongylonema</taxon>
    </lineage>
</organism>
<dbReference type="EMBL" id="UYRT01094919">
    <property type="protein sequence ID" value="VDN39906.1"/>
    <property type="molecule type" value="Genomic_DNA"/>
</dbReference>
<dbReference type="Proteomes" id="UP000271098">
    <property type="component" value="Unassembled WGS sequence"/>
</dbReference>
<gene>
    <name evidence="1" type="ORF">GPUH_LOCUS22367</name>
</gene>
<dbReference type="WBParaSite" id="GPUH_0002239301-mRNA-1">
    <property type="protein sequence ID" value="GPUH_0002239301-mRNA-1"/>
    <property type="gene ID" value="GPUH_0002239301"/>
</dbReference>
<evidence type="ECO:0000313" key="2">
    <source>
        <dbReference type="Proteomes" id="UP000271098"/>
    </source>
</evidence>
<reference evidence="3" key="1">
    <citation type="submission" date="2016-06" db="UniProtKB">
        <authorList>
            <consortium name="WormBaseParasite"/>
        </authorList>
    </citation>
    <scope>IDENTIFICATION</scope>
</reference>
<reference evidence="1 2" key="2">
    <citation type="submission" date="2018-11" db="EMBL/GenBank/DDBJ databases">
        <authorList>
            <consortium name="Pathogen Informatics"/>
        </authorList>
    </citation>
    <scope>NUCLEOTIDE SEQUENCE [LARGE SCALE GENOMIC DNA]</scope>
</reference>
<sequence>MSRFQRSKPITRISEEQKQMLLGDAFDSARPHWCFLIKLTQGLSDSLFQHKFHDWEMAPARMFSTPKRWKTTCLSPIASPQREEKDACNLGRYPFCIISLR</sequence>
<accession>A0A183EN25</accession>
<evidence type="ECO:0000313" key="3">
    <source>
        <dbReference type="WBParaSite" id="GPUH_0002239301-mRNA-1"/>
    </source>
</evidence>